<feature type="signal peptide" evidence="5">
    <location>
        <begin position="1"/>
        <end position="33"/>
    </location>
</feature>
<dbReference type="FunFam" id="2.60.40.1090:FF:000001">
    <property type="entry name" value="Type-1 fimbrial major subunit"/>
    <property type="match status" value="1"/>
</dbReference>
<comment type="similarity">
    <text evidence="2">Belongs to the fimbrial protein family.</text>
</comment>
<feature type="chain" id="PRO_5014686508" evidence="5">
    <location>
        <begin position="34"/>
        <end position="191"/>
    </location>
</feature>
<keyword evidence="3 5" id="KW-0732">Signal</keyword>
<organism evidence="7 8">
    <name type="scientific">Shigella flexneri</name>
    <dbReference type="NCBI Taxonomy" id="623"/>
    <lineage>
        <taxon>Bacteria</taxon>
        <taxon>Pseudomonadati</taxon>
        <taxon>Pseudomonadota</taxon>
        <taxon>Gammaproteobacteria</taxon>
        <taxon>Enterobacterales</taxon>
        <taxon>Enterobacteriaceae</taxon>
        <taxon>Shigella</taxon>
    </lineage>
</organism>
<dbReference type="NCBIfam" id="NF011741">
    <property type="entry name" value="PRK15194.1"/>
    <property type="match status" value="1"/>
</dbReference>
<dbReference type="Proteomes" id="UP000002673">
    <property type="component" value="Chromosome"/>
</dbReference>
<evidence type="ECO:0000256" key="3">
    <source>
        <dbReference type="ARBA" id="ARBA00022729"/>
    </source>
</evidence>
<sequence length="191" mass="19782">MESINEIEGIYMKLRFISSALAAALFAATGSYAAVVDGGTIHFEGELVNAACSVNTDSADQVVTLGQYRTDIFNAVGNTSALIPFTIQLNDCDPVVAANAAVAFSGQADAINDNLLAIVSSTNTTTATGVGIEILDNTSAILKPDGNSFSTNQNLIPGTNVLHFSARYKGTGTSASAGQANADATFIMRYE</sequence>
<dbReference type="GO" id="GO:0043709">
    <property type="term" value="P:cell adhesion involved in single-species biofilm formation"/>
    <property type="evidence" value="ECO:0007669"/>
    <property type="project" value="TreeGrafter"/>
</dbReference>
<dbReference type="EMBL" id="AE014073">
    <property type="protein sequence ID" value="AAP15991.1"/>
    <property type="molecule type" value="Genomic_DNA"/>
</dbReference>
<gene>
    <name evidence="7" type="primary">sfmA</name>
    <name evidence="7" type="ordered locus">S0469</name>
</gene>
<proteinExistence type="inferred from homology"/>
<dbReference type="OMA" id="ATFVMKY"/>
<reference evidence="7 8" key="1">
    <citation type="journal article" date="2003" name="Infect. Immun.">
        <title>Complete genome sequence and comparative genomics of Shigella flexneri serotype 2a strain 2457T.</title>
        <authorList>
            <person name="Wei J."/>
            <person name="Goldberg M.B."/>
            <person name="Burland V."/>
            <person name="Venkatesan M.M."/>
            <person name="Deng W."/>
            <person name="Fournier G."/>
            <person name="Mayhew G.F."/>
            <person name="Plunkett G.III."/>
            <person name="Rose D.J."/>
            <person name="Darling A."/>
            <person name="Mau B."/>
            <person name="Perna N.T."/>
            <person name="Payne S.M."/>
            <person name="Runyen-Janecky L.J."/>
            <person name="Zhou S."/>
            <person name="Schwartz D.C."/>
            <person name="Blattner F.R."/>
        </authorList>
    </citation>
    <scope>NUCLEOTIDE SEQUENCE [LARGE SCALE GENOMIC DNA]</scope>
    <source>
        <strain evidence="8">ATCC 700930 / 2457T / Serotype 2a</strain>
    </source>
</reference>
<evidence type="ECO:0000259" key="6">
    <source>
        <dbReference type="Pfam" id="PF00419"/>
    </source>
</evidence>
<evidence type="ECO:0000256" key="5">
    <source>
        <dbReference type="SAM" id="SignalP"/>
    </source>
</evidence>
<keyword evidence="4" id="KW-0281">Fimbrium</keyword>
<accession>A0A0H2UXI1</accession>
<dbReference type="PANTHER" id="PTHR33420">
    <property type="entry name" value="FIMBRIAL SUBUNIT ELFA-RELATED"/>
    <property type="match status" value="1"/>
</dbReference>
<dbReference type="AlphaFoldDB" id="A0A0H2UXI1"/>
<dbReference type="InterPro" id="IPR000259">
    <property type="entry name" value="Adhesion_dom_fimbrial"/>
</dbReference>
<dbReference type="Gene3D" id="2.60.40.1090">
    <property type="entry name" value="Fimbrial-type adhesion domain"/>
    <property type="match status" value="1"/>
</dbReference>
<dbReference type="KEGG" id="sfx:S0469"/>
<dbReference type="PATRIC" id="fig|198214.7.peg.527"/>
<evidence type="ECO:0000313" key="8">
    <source>
        <dbReference type="Proteomes" id="UP000002673"/>
    </source>
</evidence>
<evidence type="ECO:0000313" key="7">
    <source>
        <dbReference type="EMBL" id="AAP15991.1"/>
    </source>
</evidence>
<dbReference type="Pfam" id="PF00419">
    <property type="entry name" value="Fimbrial"/>
    <property type="match status" value="1"/>
</dbReference>
<comment type="subcellular location">
    <subcellularLocation>
        <location evidence="1">Fimbrium</location>
    </subcellularLocation>
</comment>
<name>A0A0H2UXI1_SHIFL</name>
<evidence type="ECO:0000256" key="4">
    <source>
        <dbReference type="ARBA" id="ARBA00023263"/>
    </source>
</evidence>
<dbReference type="InterPro" id="IPR050263">
    <property type="entry name" value="Bact_Fimbrial_Adh_Pro"/>
</dbReference>
<dbReference type="PANTHER" id="PTHR33420:SF12">
    <property type="entry name" value="FIMBRIN-LIKE PROTEIN FIMI-RELATED"/>
    <property type="match status" value="1"/>
</dbReference>
<feature type="domain" description="Fimbrial-type adhesion" evidence="6">
    <location>
        <begin position="41"/>
        <end position="190"/>
    </location>
</feature>
<evidence type="ECO:0000256" key="1">
    <source>
        <dbReference type="ARBA" id="ARBA00004561"/>
    </source>
</evidence>
<dbReference type="SUPFAM" id="SSF49401">
    <property type="entry name" value="Bacterial adhesins"/>
    <property type="match status" value="1"/>
</dbReference>
<protein>
    <submittedName>
        <fullName evidence="7">Fimbrial-like protein</fullName>
    </submittedName>
</protein>
<dbReference type="InterPro" id="IPR008966">
    <property type="entry name" value="Adhesion_dom_sf"/>
</dbReference>
<evidence type="ECO:0000256" key="2">
    <source>
        <dbReference type="ARBA" id="ARBA00006671"/>
    </source>
</evidence>
<dbReference type="InterPro" id="IPR036937">
    <property type="entry name" value="Adhesion_dom_fimbrial_sf"/>
</dbReference>
<dbReference type="GO" id="GO:0009289">
    <property type="term" value="C:pilus"/>
    <property type="evidence" value="ECO:0007669"/>
    <property type="project" value="UniProtKB-SubCell"/>
</dbReference>